<evidence type="ECO:0000313" key="7">
    <source>
        <dbReference type="Proteomes" id="UP000515703"/>
    </source>
</evidence>
<keyword evidence="4" id="KW-0564">Palmitate</keyword>
<evidence type="ECO:0000256" key="3">
    <source>
        <dbReference type="ARBA" id="ARBA00023136"/>
    </source>
</evidence>
<dbReference type="PANTHER" id="PTHR43649">
    <property type="entry name" value="ARABINOSE-BINDING PROTEIN-RELATED"/>
    <property type="match status" value="1"/>
</dbReference>
<evidence type="ECO:0000256" key="2">
    <source>
        <dbReference type="ARBA" id="ARBA00022729"/>
    </source>
</evidence>
<reference evidence="6 7" key="2">
    <citation type="submission" date="2020-08" db="EMBL/GenBank/DDBJ databases">
        <authorList>
            <person name="Ueki A."/>
            <person name="Tonouchi A."/>
        </authorList>
    </citation>
    <scope>NUCLEOTIDE SEQUENCE [LARGE SCALE GENOMIC DNA]</scope>
    <source>
        <strain evidence="6 7">CTTW</strain>
    </source>
</reference>
<dbReference type="AlphaFoldDB" id="A0A7M3SAZ8"/>
<evidence type="ECO:0000256" key="5">
    <source>
        <dbReference type="ARBA" id="ARBA00023288"/>
    </source>
</evidence>
<keyword evidence="5" id="KW-0449">Lipoprotein</keyword>
<dbReference type="Gene3D" id="3.40.190.10">
    <property type="entry name" value="Periplasmic binding protein-like II"/>
    <property type="match status" value="2"/>
</dbReference>
<name>A0A7M3SAZ8_9FIRM</name>
<dbReference type="Proteomes" id="UP000515703">
    <property type="component" value="Chromosome"/>
</dbReference>
<reference evidence="6 7" key="1">
    <citation type="submission" date="2020-08" db="EMBL/GenBank/DDBJ databases">
        <title>Draft genome sequencing of an Anaerocolumna strain isolated from anoxic soil subjected to BSD treatment.</title>
        <authorList>
            <person name="Uek A."/>
            <person name="Tonouchi A."/>
        </authorList>
    </citation>
    <scope>NUCLEOTIDE SEQUENCE [LARGE SCALE GENOMIC DNA]</scope>
    <source>
        <strain evidence="6 7">CTTW</strain>
    </source>
</reference>
<keyword evidence="7" id="KW-1185">Reference proteome</keyword>
<gene>
    <name evidence="6" type="ORF">bsdcttw_48060</name>
</gene>
<organism evidence="6 7">
    <name type="scientific">Anaerocolumna chitinilytica</name>
    <dbReference type="NCBI Taxonomy" id="1727145"/>
    <lineage>
        <taxon>Bacteria</taxon>
        <taxon>Bacillati</taxon>
        <taxon>Bacillota</taxon>
        <taxon>Clostridia</taxon>
        <taxon>Lachnospirales</taxon>
        <taxon>Lachnospiraceae</taxon>
        <taxon>Anaerocolumna</taxon>
    </lineage>
</organism>
<dbReference type="EMBL" id="AP023368">
    <property type="protein sequence ID" value="BCK01766.1"/>
    <property type="molecule type" value="Genomic_DNA"/>
</dbReference>
<keyword evidence="1" id="KW-1003">Cell membrane</keyword>
<evidence type="ECO:0000256" key="1">
    <source>
        <dbReference type="ARBA" id="ARBA00022475"/>
    </source>
</evidence>
<sequence>MLLQKAKKCISLVLVLVLAVGMLGGCGKDTKKEKSGNTNTAVNVTSEPKSSEPVEISMFLPSRLPEAIYNKDTLTFKTLAEKLNINLNIESVVQSEAKQKFSVIVSSGDYPDVMAGTVGDVNTFGMSGAFMPLDDLINQYAPNIKKYLVENKEAMAQCVGSDGKIYGIPMLSAIRTAMGYNIRMDWLKKLNLEVPVTVDDWYKVLTAFKTNDLNGHGAGDVTPLILDRAWENYFMNFADAWGIELNGNNDYWMIKDGEVAFAPILPEAKEFLGTMAKWYKEGLIDSEFITREDTNNYHILNNKAGATCYWTGYIAGQNTNAEVLKNDPNTNWQVIQPPVLKAGDAPRTYSQQSSIVGFSWAISSSAKNAEDIIKMFDYVYSDEGSLLFNFGIEGDSYEMVNGAPQYTDKVNNSEGGRVNWLRANGLQALIGMRQMPEYEAASCANDDVKAQLFNYIDNNYFYPYNPTLTLTAAEQEIYDVKMSAIKTYVDEELLKFFIGSRPIEEFDDFVSRVKELGIDEMTTLKKQSYDRYKSVAE</sequence>
<dbReference type="SUPFAM" id="SSF53850">
    <property type="entry name" value="Periplasmic binding protein-like II"/>
    <property type="match status" value="1"/>
</dbReference>
<keyword evidence="3" id="KW-0472">Membrane</keyword>
<evidence type="ECO:0000256" key="4">
    <source>
        <dbReference type="ARBA" id="ARBA00023139"/>
    </source>
</evidence>
<evidence type="ECO:0000313" key="6">
    <source>
        <dbReference type="EMBL" id="BCK01766.1"/>
    </source>
</evidence>
<dbReference type="KEGG" id="acht:bsdcttw_48060"/>
<dbReference type="RefSeq" id="WP_185257297.1">
    <property type="nucleotide sequence ID" value="NZ_AP023368.1"/>
</dbReference>
<dbReference type="InterPro" id="IPR006059">
    <property type="entry name" value="SBP"/>
</dbReference>
<proteinExistence type="predicted"/>
<dbReference type="Pfam" id="PF01547">
    <property type="entry name" value="SBP_bac_1"/>
    <property type="match status" value="1"/>
</dbReference>
<accession>A0A7M3SAZ8</accession>
<protein>
    <submittedName>
        <fullName evidence="6">Sugar ABC transporter permease</fullName>
    </submittedName>
</protein>
<dbReference type="InterPro" id="IPR050490">
    <property type="entry name" value="Bact_solute-bd_prot1"/>
</dbReference>
<dbReference type="PANTHER" id="PTHR43649:SF33">
    <property type="entry name" value="POLYGALACTURONAN_RHAMNOGALACTURONAN-BINDING PROTEIN YTCQ"/>
    <property type="match status" value="1"/>
</dbReference>
<keyword evidence="2" id="KW-0732">Signal</keyword>
<dbReference type="PROSITE" id="PS51257">
    <property type="entry name" value="PROKAR_LIPOPROTEIN"/>
    <property type="match status" value="1"/>
</dbReference>